<accession>A0ACB8J1M0</accession>
<organism evidence="1 2">
    <name type="scientific">Citrus sinensis</name>
    <name type="common">Sweet orange</name>
    <name type="synonym">Citrus aurantium var. sinensis</name>
    <dbReference type="NCBI Taxonomy" id="2711"/>
    <lineage>
        <taxon>Eukaryota</taxon>
        <taxon>Viridiplantae</taxon>
        <taxon>Streptophyta</taxon>
        <taxon>Embryophyta</taxon>
        <taxon>Tracheophyta</taxon>
        <taxon>Spermatophyta</taxon>
        <taxon>Magnoliopsida</taxon>
        <taxon>eudicotyledons</taxon>
        <taxon>Gunneridae</taxon>
        <taxon>Pentapetalae</taxon>
        <taxon>rosids</taxon>
        <taxon>malvids</taxon>
        <taxon>Sapindales</taxon>
        <taxon>Rutaceae</taxon>
        <taxon>Aurantioideae</taxon>
        <taxon>Citrus</taxon>
    </lineage>
</organism>
<name>A0ACB8J1M0_CITSI</name>
<evidence type="ECO:0000313" key="2">
    <source>
        <dbReference type="Proteomes" id="UP000829398"/>
    </source>
</evidence>
<gene>
    <name evidence="1" type="ORF">KPL71_019571</name>
</gene>
<dbReference type="Proteomes" id="UP000829398">
    <property type="component" value="Chromosome 7"/>
</dbReference>
<comment type="caution">
    <text evidence="1">The sequence shown here is derived from an EMBL/GenBank/DDBJ whole genome shotgun (WGS) entry which is preliminary data.</text>
</comment>
<protein>
    <submittedName>
        <fullName evidence="1">Uncharacterized protein</fullName>
    </submittedName>
</protein>
<reference evidence="2" key="1">
    <citation type="journal article" date="2023" name="Hortic. Res.">
        <title>A chromosome-level phased genome enabling allele-level studies in sweet orange: a case study on citrus Huanglongbing tolerance.</title>
        <authorList>
            <person name="Wu B."/>
            <person name="Yu Q."/>
            <person name="Deng Z."/>
            <person name="Duan Y."/>
            <person name="Luo F."/>
            <person name="Gmitter F. Jr."/>
        </authorList>
    </citation>
    <scope>NUCLEOTIDE SEQUENCE [LARGE SCALE GENOMIC DNA]</scope>
    <source>
        <strain evidence="2">cv. Valencia</strain>
    </source>
</reference>
<evidence type="ECO:0000313" key="1">
    <source>
        <dbReference type="EMBL" id="KAH9710846.1"/>
    </source>
</evidence>
<keyword evidence="2" id="KW-1185">Reference proteome</keyword>
<proteinExistence type="predicted"/>
<dbReference type="EMBL" id="CM039176">
    <property type="protein sequence ID" value="KAH9710846.1"/>
    <property type="molecule type" value="Genomic_DNA"/>
</dbReference>
<sequence length="504" mass="56124">MSRCFPYPPPGYARNGIRDEALVESIKTSIDQPLEAEQSHVLGINFVLGYCCSVRTWEGLTVGCLDSISMSGVPWELELCSWFTSCLGGEMVDTRDLKSRAEECGDFDVALACLFCISISLFCYMLLLACFEYSYLSNSQIDGCSCDLKLQREGQKAKKEKKKEKKQEKREKGKTRGGGDIESKKHSHKKRRKDERSKEDQKGGELQKRTENETEQIEKSSLTEERGHPVGSQTSSDSTLNSNKRQKLSLPPNGRHNAGSIIRIRLPAQRHRDPEVLPLREQPCLAPGRSDDASVQVMHEPAPIPSREGVENPCSASGKMCPEFAMRLSKENPCLVPGRIEDASIQLMHEPVPRSGGGVVENPCSTSRKMCPEHAVRLCEEKPRLPTAVSESSKKPCLSTGDSECYSQMAETLVPSKFCGSCSPLLASKFLDVIENWVPPPMPSDSNDFGDQEWLFETKQRSRDKRCDLDSVGVTTSHANTTTWPRVCYLPEADVYALPFTVPF</sequence>